<dbReference type="AlphaFoldDB" id="A0A8B8SXR4"/>
<name>A0A8B8SXR4_CAMFR</name>
<protein>
    <submittedName>
        <fullName evidence="3">Uncharacterized protein LOC116663327</fullName>
    </submittedName>
</protein>
<organism evidence="2 3">
    <name type="scientific">Camelus ferus</name>
    <name type="common">Wild bactrian camel</name>
    <name type="synonym">Camelus bactrianus ferus</name>
    <dbReference type="NCBI Taxonomy" id="419612"/>
    <lineage>
        <taxon>Eukaryota</taxon>
        <taxon>Metazoa</taxon>
        <taxon>Chordata</taxon>
        <taxon>Craniata</taxon>
        <taxon>Vertebrata</taxon>
        <taxon>Euteleostomi</taxon>
        <taxon>Mammalia</taxon>
        <taxon>Eutheria</taxon>
        <taxon>Laurasiatheria</taxon>
        <taxon>Artiodactyla</taxon>
        <taxon>Tylopoda</taxon>
        <taxon>Camelidae</taxon>
        <taxon>Camelus</taxon>
    </lineage>
</organism>
<dbReference type="KEGG" id="cfr:116663327"/>
<evidence type="ECO:0000313" key="3">
    <source>
        <dbReference type="RefSeq" id="XP_032334800.1"/>
    </source>
</evidence>
<accession>A0A8B8SXR4</accession>
<dbReference type="GeneID" id="116663327"/>
<proteinExistence type="predicted"/>
<feature type="region of interest" description="Disordered" evidence="1">
    <location>
        <begin position="187"/>
        <end position="207"/>
    </location>
</feature>
<feature type="region of interest" description="Disordered" evidence="1">
    <location>
        <begin position="135"/>
        <end position="167"/>
    </location>
</feature>
<evidence type="ECO:0000313" key="2">
    <source>
        <dbReference type="Proteomes" id="UP000694856"/>
    </source>
</evidence>
<reference evidence="3" key="1">
    <citation type="submission" date="2025-08" db="UniProtKB">
        <authorList>
            <consortium name="RefSeq"/>
        </authorList>
    </citation>
    <scope>IDENTIFICATION</scope>
    <source>
        <tissue evidence="3">Ear skin</tissue>
    </source>
</reference>
<dbReference type="Proteomes" id="UP000694856">
    <property type="component" value="Chromosome 4"/>
</dbReference>
<dbReference type="RefSeq" id="XP_032334800.1">
    <property type="nucleotide sequence ID" value="XM_032478909.1"/>
</dbReference>
<sequence>MARAPGLPDTTSQNRDVGRAAQGSCIVQPLTQRLWCSSVLPVDSEIVQFSPQDTWSPPAATPHPHPAPPVSLRPGLVQASAVAAGCRASSLTCTLSVPVRRTGRQVVPGGSVRCWQAAKAPAHCPGAGLGALPPPPAASSAHRRPGHRLTPFDNPGPGSSGCLAPPRGHKDWELSGWKAPLSDPSLCSWGSASEQPAGWARQWRDKDPAVVPAPLLRRLDKREV</sequence>
<evidence type="ECO:0000256" key="1">
    <source>
        <dbReference type="SAM" id="MobiDB-lite"/>
    </source>
</evidence>
<gene>
    <name evidence="3" type="primary">LOC116663327</name>
</gene>
<keyword evidence="2" id="KW-1185">Reference proteome</keyword>